<evidence type="ECO:0000313" key="10">
    <source>
        <dbReference type="EMBL" id="MDR6241847.1"/>
    </source>
</evidence>
<dbReference type="InterPro" id="IPR037185">
    <property type="entry name" value="EmrE-like"/>
</dbReference>
<protein>
    <submittedName>
        <fullName evidence="10">Chloramphenicol-sensitive protein RarD</fullName>
    </submittedName>
</protein>
<keyword evidence="7 8" id="KW-0472">Membrane</keyword>
<feature type="transmembrane region" description="Helical" evidence="8">
    <location>
        <begin position="206"/>
        <end position="227"/>
    </location>
</feature>
<evidence type="ECO:0000256" key="1">
    <source>
        <dbReference type="ARBA" id="ARBA00004651"/>
    </source>
</evidence>
<evidence type="ECO:0000259" key="9">
    <source>
        <dbReference type="Pfam" id="PF00892"/>
    </source>
</evidence>
<dbReference type="RefSeq" id="WP_309942993.1">
    <property type="nucleotide sequence ID" value="NZ_AP025307.1"/>
</dbReference>
<dbReference type="PANTHER" id="PTHR22911">
    <property type="entry name" value="ACYL-MALONYL CONDENSING ENZYME-RELATED"/>
    <property type="match status" value="1"/>
</dbReference>
<feature type="transmembrane region" description="Helical" evidence="8">
    <location>
        <begin position="176"/>
        <end position="194"/>
    </location>
</feature>
<feature type="transmembrane region" description="Helical" evidence="8">
    <location>
        <begin position="7"/>
        <end position="25"/>
    </location>
</feature>
<dbReference type="InterPro" id="IPR004626">
    <property type="entry name" value="RarD"/>
</dbReference>
<dbReference type="NCBIfam" id="TIGR00688">
    <property type="entry name" value="rarD"/>
    <property type="match status" value="1"/>
</dbReference>
<name>A0AAE3XRK6_9BACT</name>
<keyword evidence="6 8" id="KW-1133">Transmembrane helix</keyword>
<dbReference type="PANTHER" id="PTHR22911:SF137">
    <property type="entry name" value="SOLUTE CARRIER FAMILY 35 MEMBER G2-RELATED"/>
    <property type="match status" value="1"/>
</dbReference>
<accession>A0AAE3XRK6</accession>
<gene>
    <name evidence="10" type="ORF">HNQ88_004934</name>
</gene>
<proteinExistence type="inferred from homology"/>
<feature type="transmembrane region" description="Helical" evidence="8">
    <location>
        <begin position="68"/>
        <end position="89"/>
    </location>
</feature>
<evidence type="ECO:0000256" key="6">
    <source>
        <dbReference type="ARBA" id="ARBA00022989"/>
    </source>
</evidence>
<dbReference type="AlphaFoldDB" id="A0AAE3XRK6"/>
<evidence type="ECO:0000256" key="7">
    <source>
        <dbReference type="ARBA" id="ARBA00023136"/>
    </source>
</evidence>
<evidence type="ECO:0000256" key="3">
    <source>
        <dbReference type="ARBA" id="ARBA00022448"/>
    </source>
</evidence>
<feature type="transmembrane region" description="Helical" evidence="8">
    <location>
        <begin position="265"/>
        <end position="283"/>
    </location>
</feature>
<feature type="transmembrane region" description="Helical" evidence="8">
    <location>
        <begin position="101"/>
        <end position="119"/>
    </location>
</feature>
<dbReference type="EMBL" id="JAVDQD010000012">
    <property type="protein sequence ID" value="MDR6241847.1"/>
    <property type="molecule type" value="Genomic_DNA"/>
</dbReference>
<evidence type="ECO:0000256" key="5">
    <source>
        <dbReference type="ARBA" id="ARBA00022692"/>
    </source>
</evidence>
<feature type="transmembrane region" description="Helical" evidence="8">
    <location>
        <begin position="37"/>
        <end position="56"/>
    </location>
</feature>
<keyword evidence="3" id="KW-0813">Transport</keyword>
<feature type="domain" description="EamA" evidence="9">
    <location>
        <begin position="153"/>
        <end position="279"/>
    </location>
</feature>
<feature type="transmembrane region" description="Helical" evidence="8">
    <location>
        <begin position="124"/>
        <end position="141"/>
    </location>
</feature>
<dbReference type="GO" id="GO:0005886">
    <property type="term" value="C:plasma membrane"/>
    <property type="evidence" value="ECO:0007669"/>
    <property type="project" value="UniProtKB-SubCell"/>
</dbReference>
<comment type="caution">
    <text evidence="10">The sequence shown here is derived from an EMBL/GenBank/DDBJ whole genome shotgun (WGS) entry which is preliminary data.</text>
</comment>
<evidence type="ECO:0000256" key="8">
    <source>
        <dbReference type="SAM" id="Phobius"/>
    </source>
</evidence>
<evidence type="ECO:0000256" key="4">
    <source>
        <dbReference type="ARBA" id="ARBA00022475"/>
    </source>
</evidence>
<dbReference type="InterPro" id="IPR000620">
    <property type="entry name" value="EamA_dom"/>
</dbReference>
<dbReference type="Proteomes" id="UP001185092">
    <property type="component" value="Unassembled WGS sequence"/>
</dbReference>
<keyword evidence="11" id="KW-1185">Reference proteome</keyword>
<keyword evidence="5 8" id="KW-0812">Transmembrane</keyword>
<keyword evidence="4" id="KW-1003">Cell membrane</keyword>
<reference evidence="10" key="1">
    <citation type="submission" date="2023-07" db="EMBL/GenBank/DDBJ databases">
        <title>Genomic Encyclopedia of Type Strains, Phase IV (KMG-IV): sequencing the most valuable type-strain genomes for metagenomic binning, comparative biology and taxonomic classification.</title>
        <authorList>
            <person name="Goeker M."/>
        </authorList>
    </citation>
    <scope>NUCLEOTIDE SEQUENCE</scope>
    <source>
        <strain evidence="10">DSM 26174</strain>
    </source>
</reference>
<dbReference type="SUPFAM" id="SSF103481">
    <property type="entry name" value="Multidrug resistance efflux transporter EmrE"/>
    <property type="match status" value="2"/>
</dbReference>
<evidence type="ECO:0000313" key="11">
    <source>
        <dbReference type="Proteomes" id="UP001185092"/>
    </source>
</evidence>
<comment type="similarity">
    <text evidence="2">Belongs to the EamA transporter family.</text>
</comment>
<comment type="subcellular location">
    <subcellularLocation>
        <location evidence="1">Cell membrane</location>
        <topology evidence="1">Multi-pass membrane protein</topology>
    </subcellularLocation>
</comment>
<feature type="transmembrane region" description="Helical" evidence="8">
    <location>
        <begin position="239"/>
        <end position="259"/>
    </location>
</feature>
<dbReference type="Pfam" id="PF00892">
    <property type="entry name" value="EamA"/>
    <property type="match status" value="2"/>
</dbReference>
<sequence>MSKVLKGYLMAIGAFIIWGVLPLYWKAVNSSDSFEVLSHRIVWSCVLLWAVSLLLNRKSLFEAFKKRSTLITLIVSSLLISLNWVVYIFAVNAGFTVQCSLGYYINPLLNVVLGIIFFNEKLDLSGKIAVGLACIGVLYLTVGYGSFPYISFVLAGTFGFYGMLKKRLAMDSLNSLFVETLLVGPLALGYLLFLEMNGNAYFLHDTGLNDFLFLFAGVVTTVPLFLYNEGAKHIPYSTMGFLQYIGPSLMLLIGVFFFGEDFTSSHAISFGFIWSALAIYSGGKIIAARKIKKASLEEVV</sequence>
<organism evidence="10 11">
    <name type="scientific">Aureibacter tunicatorum</name>
    <dbReference type="NCBI Taxonomy" id="866807"/>
    <lineage>
        <taxon>Bacteria</taxon>
        <taxon>Pseudomonadati</taxon>
        <taxon>Bacteroidota</taxon>
        <taxon>Cytophagia</taxon>
        <taxon>Cytophagales</taxon>
        <taxon>Persicobacteraceae</taxon>
        <taxon>Aureibacter</taxon>
    </lineage>
</organism>
<feature type="domain" description="EamA" evidence="9">
    <location>
        <begin position="6"/>
        <end position="141"/>
    </location>
</feature>
<evidence type="ECO:0000256" key="2">
    <source>
        <dbReference type="ARBA" id="ARBA00007362"/>
    </source>
</evidence>